<proteinExistence type="inferred from homology"/>
<dbReference type="InterPro" id="IPR049453">
    <property type="entry name" value="Memb_transporter_dom"/>
</dbReference>
<evidence type="ECO:0000256" key="3">
    <source>
        <dbReference type="ARBA" id="ARBA00022692"/>
    </source>
</evidence>
<evidence type="ECO:0000256" key="1">
    <source>
        <dbReference type="ARBA" id="ARBA00004651"/>
    </source>
</evidence>
<feature type="transmembrane region" description="Helical" evidence="7">
    <location>
        <begin position="83"/>
        <end position="102"/>
    </location>
</feature>
<evidence type="ECO:0000256" key="4">
    <source>
        <dbReference type="ARBA" id="ARBA00022989"/>
    </source>
</evidence>
<dbReference type="PANTHER" id="PTHR30509:SF9">
    <property type="entry name" value="MULTIDRUG RESISTANCE PROTEIN MDTO"/>
    <property type="match status" value="1"/>
</dbReference>
<evidence type="ECO:0000259" key="8">
    <source>
        <dbReference type="Pfam" id="PF13515"/>
    </source>
</evidence>
<feature type="transmembrane region" description="Helical" evidence="7">
    <location>
        <begin position="321"/>
        <end position="338"/>
    </location>
</feature>
<keyword evidence="2" id="KW-1003">Cell membrane</keyword>
<keyword evidence="5 7" id="KW-0472">Membrane</keyword>
<evidence type="ECO:0000256" key="7">
    <source>
        <dbReference type="SAM" id="Phobius"/>
    </source>
</evidence>
<organism evidence="9 10">
    <name type="scientific">Collimonas rhizosphaerae</name>
    <dbReference type="NCBI Taxonomy" id="3126357"/>
    <lineage>
        <taxon>Bacteria</taxon>
        <taxon>Pseudomonadati</taxon>
        <taxon>Pseudomonadota</taxon>
        <taxon>Betaproteobacteria</taxon>
        <taxon>Burkholderiales</taxon>
        <taxon>Oxalobacteraceae</taxon>
        <taxon>Collimonas</taxon>
    </lineage>
</organism>
<keyword evidence="4 7" id="KW-1133">Transmembrane helix</keyword>
<dbReference type="PANTHER" id="PTHR30509">
    <property type="entry name" value="P-HYDROXYBENZOIC ACID EFFLUX PUMP SUBUNIT-RELATED"/>
    <property type="match status" value="1"/>
</dbReference>
<feature type="transmembrane region" description="Helical" evidence="7">
    <location>
        <begin position="242"/>
        <end position="261"/>
    </location>
</feature>
<evidence type="ECO:0000313" key="9">
    <source>
        <dbReference type="EMBL" id="MEM4987992.1"/>
    </source>
</evidence>
<name>A0ABU9PVG1_9BURK</name>
<feature type="transmembrane region" description="Helical" evidence="7">
    <location>
        <begin position="290"/>
        <end position="309"/>
    </location>
</feature>
<dbReference type="Proteomes" id="UP001495910">
    <property type="component" value="Unassembled WGS sequence"/>
</dbReference>
<keyword evidence="3 7" id="KW-0812">Transmembrane</keyword>
<evidence type="ECO:0000256" key="5">
    <source>
        <dbReference type="ARBA" id="ARBA00023136"/>
    </source>
</evidence>
<dbReference type="EMBL" id="JBANDC010000007">
    <property type="protein sequence ID" value="MEM4987992.1"/>
    <property type="molecule type" value="Genomic_DNA"/>
</dbReference>
<evidence type="ECO:0000256" key="6">
    <source>
        <dbReference type="ARBA" id="ARBA00043993"/>
    </source>
</evidence>
<comment type="similarity">
    <text evidence="6">Belongs to the YccS/YhfK family.</text>
</comment>
<accession>A0ABU9PVG1</accession>
<sequence length="457" mass="48679">MPNAATVFRALREAVATMLAAIATLLCALAIDPEPGPAVLAVVLCISLSRSQLDRDRRGRIEAAIVLPAVGLVAVGVGMLLRVAPWIGALVFIAGMFLSIWLRRFSPMARRAGSLIALPFVALLSTPYIPATRVAPALAALMPVIVALLALLWVGALHALARRAGFLASALVPEYPLPVPARASSSRPAASTRMAIQMAAALAASFVIGYVFFSERWSWIVLTAFIVNSGNRGRLDVAYKSVLRVLGAAAGTIIALSLSMQSGSHDQITAVQILVAIFLGVWLRPLGYAWWALFVTIALALLQGFAGSPAPHMLWPRLEEIIIGAIIGVAAAWFVLPVRSTAALRRRLADALAALADALDPAVAIRTSEGFAVAVAGVEQMRPAFRASRFVTRRFQPMQPADWVDILMACKAPAIALIDKGETPGSVRRAVGAARKSMHEPRNILPALQDLHRSMTE</sequence>
<evidence type="ECO:0000313" key="10">
    <source>
        <dbReference type="Proteomes" id="UP001495910"/>
    </source>
</evidence>
<protein>
    <submittedName>
        <fullName evidence="9">FUSC family protein</fullName>
    </submittedName>
</protein>
<comment type="caution">
    <text evidence="9">The sequence shown here is derived from an EMBL/GenBank/DDBJ whole genome shotgun (WGS) entry which is preliminary data.</text>
</comment>
<reference evidence="9 10" key="1">
    <citation type="submission" date="2024-02" db="EMBL/GenBank/DDBJ databases">
        <title>Draft genome sequence of Collimonas sp. strain H4R21, an effective mineral-weathering bacterial strain isolated from the beech rhizosphere.</title>
        <authorList>
            <person name="Morin E."/>
            <person name="Uroz S."/>
            <person name="Leveau J.H.J."/>
            <person name="Kumar R."/>
            <person name="Rey M.W."/>
            <person name="Pham J."/>
        </authorList>
    </citation>
    <scope>NUCLEOTIDE SEQUENCE [LARGE SCALE GENOMIC DNA]</scope>
    <source>
        <strain evidence="9 10">H4R21</strain>
    </source>
</reference>
<feature type="transmembrane region" description="Helical" evidence="7">
    <location>
        <begin position="267"/>
        <end position="283"/>
    </location>
</feature>
<feature type="transmembrane region" description="Helical" evidence="7">
    <location>
        <begin position="137"/>
        <end position="161"/>
    </location>
</feature>
<dbReference type="Pfam" id="PF13515">
    <property type="entry name" value="FUSC_2"/>
    <property type="match status" value="1"/>
</dbReference>
<comment type="subcellular location">
    <subcellularLocation>
        <location evidence="1">Cell membrane</location>
        <topology evidence="1">Multi-pass membrane protein</topology>
    </subcellularLocation>
</comment>
<dbReference type="RefSeq" id="WP_342829484.1">
    <property type="nucleotide sequence ID" value="NZ_JBANDC010000007.1"/>
</dbReference>
<keyword evidence="10" id="KW-1185">Reference proteome</keyword>
<feature type="transmembrane region" description="Helical" evidence="7">
    <location>
        <begin position="194"/>
        <end position="213"/>
    </location>
</feature>
<feature type="domain" description="Integral membrane bound transporter" evidence="8">
    <location>
        <begin position="206"/>
        <end position="330"/>
    </location>
</feature>
<feature type="transmembrane region" description="Helical" evidence="7">
    <location>
        <begin position="60"/>
        <end position="77"/>
    </location>
</feature>
<gene>
    <name evidence="9" type="ORF">V8G57_11395</name>
</gene>
<evidence type="ECO:0000256" key="2">
    <source>
        <dbReference type="ARBA" id="ARBA00022475"/>
    </source>
</evidence>